<gene>
    <name evidence="3" type="ORF">MAR_023088</name>
</gene>
<dbReference type="EMBL" id="CP111014">
    <property type="protein sequence ID" value="WAQ98715.1"/>
    <property type="molecule type" value="Genomic_DNA"/>
</dbReference>
<dbReference type="Proteomes" id="UP001164746">
    <property type="component" value="Chromosome 3"/>
</dbReference>
<feature type="domain" description="Tyrosine-protein phosphatase" evidence="2">
    <location>
        <begin position="103"/>
        <end position="204"/>
    </location>
</feature>
<dbReference type="PANTHER" id="PTHR19134">
    <property type="entry name" value="RECEPTOR-TYPE TYROSINE-PROTEIN PHOSPHATASE"/>
    <property type="match status" value="1"/>
</dbReference>
<evidence type="ECO:0000313" key="3">
    <source>
        <dbReference type="EMBL" id="WAQ98715.1"/>
    </source>
</evidence>
<dbReference type="InterPro" id="IPR029021">
    <property type="entry name" value="Prot-tyrosine_phosphatase-like"/>
</dbReference>
<dbReference type="PRINTS" id="PR00700">
    <property type="entry name" value="PRTYPHPHTASE"/>
</dbReference>
<sequence length="204" mass="22519">MKCGNCINGDSYNTSNGHCTTCAAGYKQTPKCEDAESSNAPASSSGYVIGGSIVLVIVIAVGIVISVIFLRRVKAKPIKRRKAKSPYANGTDDDQSGMNMDGENNVYINTDAVQHTSTAQDDHSRVVLQTETSYINACYIKGFQKTISYVASQGPMESNMEDFWQMIWEQNVQTVVMVTNLMKRLQYWGEGLKHQTTYGNFEVT</sequence>
<accession>A0ABY7DPW8</accession>
<dbReference type="InterPro" id="IPR000242">
    <property type="entry name" value="PTP_cat"/>
</dbReference>
<dbReference type="PROSITE" id="PS50055">
    <property type="entry name" value="TYR_PHOSPHATASE_PTP"/>
    <property type="match status" value="1"/>
</dbReference>
<organism evidence="3 4">
    <name type="scientific">Mya arenaria</name>
    <name type="common">Soft-shell clam</name>
    <dbReference type="NCBI Taxonomy" id="6604"/>
    <lineage>
        <taxon>Eukaryota</taxon>
        <taxon>Metazoa</taxon>
        <taxon>Spiralia</taxon>
        <taxon>Lophotrochozoa</taxon>
        <taxon>Mollusca</taxon>
        <taxon>Bivalvia</taxon>
        <taxon>Autobranchia</taxon>
        <taxon>Heteroconchia</taxon>
        <taxon>Euheterodonta</taxon>
        <taxon>Imparidentia</taxon>
        <taxon>Neoheterodontei</taxon>
        <taxon>Myida</taxon>
        <taxon>Myoidea</taxon>
        <taxon>Myidae</taxon>
        <taxon>Mya</taxon>
    </lineage>
</organism>
<reference evidence="3" key="1">
    <citation type="submission" date="2022-11" db="EMBL/GenBank/DDBJ databases">
        <title>Centuries of genome instability and evolution in soft-shell clam transmissible cancer (bioRxiv).</title>
        <authorList>
            <person name="Hart S.F.M."/>
            <person name="Yonemitsu M.A."/>
            <person name="Giersch R.M."/>
            <person name="Beal B.F."/>
            <person name="Arriagada G."/>
            <person name="Davis B.W."/>
            <person name="Ostrander E.A."/>
            <person name="Goff S.P."/>
            <person name="Metzger M.J."/>
        </authorList>
    </citation>
    <scope>NUCLEOTIDE SEQUENCE</scope>
    <source>
        <strain evidence="3">MELC-2E11</strain>
        <tissue evidence="3">Siphon/mantle</tissue>
    </source>
</reference>
<evidence type="ECO:0000256" key="1">
    <source>
        <dbReference type="SAM" id="Phobius"/>
    </source>
</evidence>
<evidence type="ECO:0000313" key="4">
    <source>
        <dbReference type="Proteomes" id="UP001164746"/>
    </source>
</evidence>
<evidence type="ECO:0000259" key="2">
    <source>
        <dbReference type="PROSITE" id="PS50055"/>
    </source>
</evidence>
<feature type="transmembrane region" description="Helical" evidence="1">
    <location>
        <begin position="47"/>
        <end position="70"/>
    </location>
</feature>
<keyword evidence="4" id="KW-1185">Reference proteome</keyword>
<dbReference type="InterPro" id="IPR050348">
    <property type="entry name" value="Protein-Tyr_Phosphatase"/>
</dbReference>
<dbReference type="Pfam" id="PF00102">
    <property type="entry name" value="Y_phosphatase"/>
    <property type="match status" value="1"/>
</dbReference>
<dbReference type="PANTHER" id="PTHR19134:SF531">
    <property type="entry name" value="TYROSINE-PROTEIN PHOSPHATASE LAR"/>
    <property type="match status" value="1"/>
</dbReference>
<dbReference type="SUPFAM" id="SSF52799">
    <property type="entry name" value="(Phosphotyrosine protein) phosphatases II"/>
    <property type="match status" value="1"/>
</dbReference>
<dbReference type="CDD" id="cd00047">
    <property type="entry name" value="PTPc"/>
    <property type="match status" value="1"/>
</dbReference>
<keyword evidence="1" id="KW-0472">Membrane</keyword>
<keyword evidence="1" id="KW-0812">Transmembrane</keyword>
<keyword evidence="1" id="KW-1133">Transmembrane helix</keyword>
<proteinExistence type="predicted"/>
<name>A0ABY7DPW8_MYAAR</name>
<dbReference type="Gene3D" id="3.90.190.10">
    <property type="entry name" value="Protein tyrosine phosphatase superfamily"/>
    <property type="match status" value="1"/>
</dbReference>
<protein>
    <submittedName>
        <fullName evidence="3">PTPRZ-like protein</fullName>
    </submittedName>
</protein>